<dbReference type="AlphaFoldDB" id="A0A729AW90"/>
<protein>
    <recommendedName>
        <fullName evidence="4">Apea-like HEPN domain-containing protein</fullName>
    </recommendedName>
</protein>
<dbReference type="EMBL" id="DAATFF010000012">
    <property type="protein sequence ID" value="HAE8503987.1"/>
    <property type="molecule type" value="Genomic_DNA"/>
</dbReference>
<gene>
    <name evidence="2" type="ORF">GNC47_002929</name>
    <name evidence="1" type="ORF">GND17_003023</name>
    <name evidence="3" type="ORF">GND55_002782</name>
</gene>
<organism evidence="2">
    <name type="scientific">Salmonella enterica subsp. salamae serovar 58:d:z6</name>
    <dbReference type="NCBI Taxonomy" id="41517"/>
    <lineage>
        <taxon>Bacteria</taxon>
        <taxon>Pseudomonadati</taxon>
        <taxon>Pseudomonadota</taxon>
        <taxon>Gammaproteobacteria</taxon>
        <taxon>Enterobacterales</taxon>
        <taxon>Enterobacteriaceae</taxon>
        <taxon>Salmonella</taxon>
    </lineage>
</organism>
<sequence>MKAQEWLDRGRLTEDPMDAFSNYYRGLNHLFSSITNGSERDKIAHLLQENISNENAADILNTYSKNVENLISEPVIDMRGNGKNTGAYIDNFKSAKDNIEKLKNIFMIIYQIRCNFEHGQKSPNRKRDIYLCKNSLPLLDSAITASLKQSF</sequence>
<dbReference type="EMBL" id="DAARMD010000011">
    <property type="protein sequence ID" value="HAE2990875.1"/>
    <property type="molecule type" value="Genomic_DNA"/>
</dbReference>
<reference evidence="2" key="2">
    <citation type="submission" date="2018-07" db="EMBL/GenBank/DDBJ databases">
        <authorList>
            <consortium name="NCBI Pathogen Detection Project"/>
        </authorList>
    </citation>
    <scope>NUCLEOTIDE SEQUENCE</scope>
    <source>
        <strain evidence="1">151-85</strain>
        <strain evidence="2">313-87</strain>
        <strain evidence="3">464-85</strain>
    </source>
</reference>
<accession>A0A729AW90</accession>
<evidence type="ECO:0008006" key="4">
    <source>
        <dbReference type="Google" id="ProtNLM"/>
    </source>
</evidence>
<dbReference type="EMBL" id="DAARJT010000013">
    <property type="protein sequence ID" value="HAE2716980.1"/>
    <property type="molecule type" value="Genomic_DNA"/>
</dbReference>
<evidence type="ECO:0000313" key="2">
    <source>
        <dbReference type="EMBL" id="HAE2990875.1"/>
    </source>
</evidence>
<reference evidence="2" key="1">
    <citation type="journal article" date="2018" name="Genome Biol.">
        <title>SKESA: strategic k-mer extension for scrupulous assemblies.</title>
        <authorList>
            <person name="Souvorov A."/>
            <person name="Agarwala R."/>
            <person name="Lipman D.J."/>
        </authorList>
    </citation>
    <scope>NUCLEOTIDE SEQUENCE</scope>
    <source>
        <strain evidence="1">151-85</strain>
        <strain evidence="2">313-87</strain>
        <strain evidence="3">464-85</strain>
    </source>
</reference>
<name>A0A729AW90_SALER</name>
<proteinExistence type="predicted"/>
<evidence type="ECO:0000313" key="1">
    <source>
        <dbReference type="EMBL" id="HAE2716980.1"/>
    </source>
</evidence>
<evidence type="ECO:0000313" key="3">
    <source>
        <dbReference type="EMBL" id="HAE8503987.1"/>
    </source>
</evidence>
<dbReference type="RefSeq" id="WP_079806516.1">
    <property type="nucleotide sequence ID" value="NZ_MXLI01000013.1"/>
</dbReference>
<comment type="caution">
    <text evidence="2">The sequence shown here is derived from an EMBL/GenBank/DDBJ whole genome shotgun (WGS) entry which is preliminary data.</text>
</comment>